<dbReference type="InterPro" id="IPR050373">
    <property type="entry name" value="Fibrinogen_C-term_domain"/>
</dbReference>
<feature type="domain" description="Fibrinogen C-terminal" evidence="1">
    <location>
        <begin position="97"/>
        <end position="312"/>
    </location>
</feature>
<dbReference type="STRING" id="7260.A0A0Q9WQK7"/>
<evidence type="ECO:0000259" key="1">
    <source>
        <dbReference type="PROSITE" id="PS51406"/>
    </source>
</evidence>
<dbReference type="CDD" id="cd00087">
    <property type="entry name" value="FReD"/>
    <property type="match status" value="1"/>
</dbReference>
<dbReference type="GO" id="GO:0005615">
    <property type="term" value="C:extracellular space"/>
    <property type="evidence" value="ECO:0007669"/>
    <property type="project" value="TreeGrafter"/>
</dbReference>
<reference evidence="2 3" key="1">
    <citation type="journal article" date="2007" name="Nature">
        <title>Evolution of genes and genomes on the Drosophila phylogeny.</title>
        <authorList>
            <consortium name="Drosophila 12 Genomes Consortium"/>
            <person name="Clark A.G."/>
            <person name="Eisen M.B."/>
            <person name="Smith D.R."/>
            <person name="Bergman C.M."/>
            <person name="Oliver B."/>
            <person name="Markow T.A."/>
            <person name="Kaufman T.C."/>
            <person name="Kellis M."/>
            <person name="Gelbart W."/>
            <person name="Iyer V.N."/>
            <person name="Pollard D.A."/>
            <person name="Sackton T.B."/>
            <person name="Larracuente A.M."/>
            <person name="Singh N.D."/>
            <person name="Abad J.P."/>
            <person name="Abt D.N."/>
            <person name="Adryan B."/>
            <person name="Aguade M."/>
            <person name="Akashi H."/>
            <person name="Anderson W.W."/>
            <person name="Aquadro C.F."/>
            <person name="Ardell D.H."/>
            <person name="Arguello R."/>
            <person name="Artieri C.G."/>
            <person name="Barbash D.A."/>
            <person name="Barker D."/>
            <person name="Barsanti P."/>
            <person name="Batterham P."/>
            <person name="Batzoglou S."/>
            <person name="Begun D."/>
            <person name="Bhutkar A."/>
            <person name="Blanco E."/>
            <person name="Bosak S.A."/>
            <person name="Bradley R.K."/>
            <person name="Brand A.D."/>
            <person name="Brent M.R."/>
            <person name="Brooks A.N."/>
            <person name="Brown R.H."/>
            <person name="Butlin R.K."/>
            <person name="Caggese C."/>
            <person name="Calvi B.R."/>
            <person name="Bernardo de Carvalho A."/>
            <person name="Caspi A."/>
            <person name="Castrezana S."/>
            <person name="Celniker S.E."/>
            <person name="Chang J.L."/>
            <person name="Chapple C."/>
            <person name="Chatterji S."/>
            <person name="Chinwalla A."/>
            <person name="Civetta A."/>
            <person name="Clifton S.W."/>
            <person name="Comeron J.M."/>
            <person name="Costello J.C."/>
            <person name="Coyne J.A."/>
            <person name="Daub J."/>
            <person name="David R.G."/>
            <person name="Delcher A.L."/>
            <person name="Delehaunty K."/>
            <person name="Do C.B."/>
            <person name="Ebling H."/>
            <person name="Edwards K."/>
            <person name="Eickbush T."/>
            <person name="Evans J.D."/>
            <person name="Filipski A."/>
            <person name="Findeiss S."/>
            <person name="Freyhult E."/>
            <person name="Fulton L."/>
            <person name="Fulton R."/>
            <person name="Garcia A.C."/>
            <person name="Gardiner A."/>
            <person name="Garfield D.A."/>
            <person name="Garvin B.E."/>
            <person name="Gibson G."/>
            <person name="Gilbert D."/>
            <person name="Gnerre S."/>
            <person name="Godfrey J."/>
            <person name="Good R."/>
            <person name="Gotea V."/>
            <person name="Gravely B."/>
            <person name="Greenberg A.J."/>
            <person name="Griffiths-Jones S."/>
            <person name="Gross S."/>
            <person name="Guigo R."/>
            <person name="Gustafson E.A."/>
            <person name="Haerty W."/>
            <person name="Hahn M.W."/>
            <person name="Halligan D.L."/>
            <person name="Halpern A.L."/>
            <person name="Halter G.M."/>
            <person name="Han M.V."/>
            <person name="Heger A."/>
            <person name="Hillier L."/>
            <person name="Hinrichs A.S."/>
            <person name="Holmes I."/>
            <person name="Hoskins R.A."/>
            <person name="Hubisz M.J."/>
            <person name="Hultmark D."/>
            <person name="Huntley M.A."/>
            <person name="Jaffe D.B."/>
            <person name="Jagadeeshan S."/>
            <person name="Jeck W.R."/>
            <person name="Johnson J."/>
            <person name="Jones C.D."/>
            <person name="Jordan W.C."/>
            <person name="Karpen G.H."/>
            <person name="Kataoka E."/>
            <person name="Keightley P.D."/>
            <person name="Kheradpour P."/>
            <person name="Kirkness E.F."/>
            <person name="Koerich L.B."/>
            <person name="Kristiansen K."/>
            <person name="Kudrna D."/>
            <person name="Kulathinal R.J."/>
            <person name="Kumar S."/>
            <person name="Kwok R."/>
            <person name="Lander E."/>
            <person name="Langley C.H."/>
            <person name="Lapoint R."/>
            <person name="Lazzaro B.P."/>
            <person name="Lee S.J."/>
            <person name="Levesque L."/>
            <person name="Li R."/>
            <person name="Lin C.F."/>
            <person name="Lin M.F."/>
            <person name="Lindblad-Toh K."/>
            <person name="Llopart A."/>
            <person name="Long M."/>
            <person name="Low L."/>
            <person name="Lozovsky E."/>
            <person name="Lu J."/>
            <person name="Luo M."/>
            <person name="Machado C.A."/>
            <person name="Makalowski W."/>
            <person name="Marzo M."/>
            <person name="Matsuda M."/>
            <person name="Matzkin L."/>
            <person name="McAllister B."/>
            <person name="McBride C.S."/>
            <person name="McKernan B."/>
            <person name="McKernan K."/>
            <person name="Mendez-Lago M."/>
            <person name="Minx P."/>
            <person name="Mollenhauer M.U."/>
            <person name="Montooth K."/>
            <person name="Mount S.M."/>
            <person name="Mu X."/>
            <person name="Myers E."/>
            <person name="Negre B."/>
            <person name="Newfeld S."/>
            <person name="Nielsen R."/>
            <person name="Noor M.A."/>
            <person name="O'Grady P."/>
            <person name="Pachter L."/>
            <person name="Papaceit M."/>
            <person name="Parisi M.J."/>
            <person name="Parisi M."/>
            <person name="Parts L."/>
            <person name="Pedersen J.S."/>
            <person name="Pesole G."/>
            <person name="Phillippy A.M."/>
            <person name="Ponting C.P."/>
            <person name="Pop M."/>
            <person name="Porcelli D."/>
            <person name="Powell J.R."/>
            <person name="Prohaska S."/>
            <person name="Pruitt K."/>
            <person name="Puig M."/>
            <person name="Quesneville H."/>
            <person name="Ram K.R."/>
            <person name="Rand D."/>
            <person name="Rasmussen M.D."/>
            <person name="Reed L.K."/>
            <person name="Reenan R."/>
            <person name="Reily A."/>
            <person name="Remington K.A."/>
            <person name="Rieger T.T."/>
            <person name="Ritchie M.G."/>
            <person name="Robin C."/>
            <person name="Rogers Y.H."/>
            <person name="Rohde C."/>
            <person name="Rozas J."/>
            <person name="Rubenfield M.J."/>
            <person name="Ruiz A."/>
            <person name="Russo S."/>
            <person name="Salzberg S.L."/>
            <person name="Sanchez-Gracia A."/>
            <person name="Saranga D.J."/>
            <person name="Sato H."/>
            <person name="Schaeffer S.W."/>
            <person name="Schatz M.C."/>
            <person name="Schlenke T."/>
            <person name="Schwartz R."/>
            <person name="Segarra C."/>
            <person name="Singh R.S."/>
            <person name="Sirot L."/>
            <person name="Sirota M."/>
            <person name="Sisneros N.B."/>
            <person name="Smith C.D."/>
            <person name="Smith T.F."/>
            <person name="Spieth J."/>
            <person name="Stage D.E."/>
            <person name="Stark A."/>
            <person name="Stephan W."/>
            <person name="Strausberg R.L."/>
            <person name="Strempel S."/>
            <person name="Sturgill D."/>
            <person name="Sutton G."/>
            <person name="Sutton G.G."/>
            <person name="Tao W."/>
            <person name="Teichmann S."/>
            <person name="Tobari Y.N."/>
            <person name="Tomimura Y."/>
            <person name="Tsolas J.M."/>
            <person name="Valente V.L."/>
            <person name="Venter E."/>
            <person name="Venter J.C."/>
            <person name="Vicario S."/>
            <person name="Vieira F.G."/>
            <person name="Vilella A.J."/>
            <person name="Villasante A."/>
            <person name="Walenz B."/>
            <person name="Wang J."/>
            <person name="Wasserman M."/>
            <person name="Watts T."/>
            <person name="Wilson D."/>
            <person name="Wilson R.K."/>
            <person name="Wing R.A."/>
            <person name="Wolfner M.F."/>
            <person name="Wong A."/>
            <person name="Wong G.K."/>
            <person name="Wu C.I."/>
            <person name="Wu G."/>
            <person name="Yamamoto D."/>
            <person name="Yang H.P."/>
            <person name="Yang S.P."/>
            <person name="Yorke J.A."/>
            <person name="Yoshida K."/>
            <person name="Zdobnov E."/>
            <person name="Zhang P."/>
            <person name="Zhang Y."/>
            <person name="Zimin A.V."/>
            <person name="Baldwin J."/>
            <person name="Abdouelleil A."/>
            <person name="Abdulkadir J."/>
            <person name="Abebe A."/>
            <person name="Abera B."/>
            <person name="Abreu J."/>
            <person name="Acer S.C."/>
            <person name="Aftuck L."/>
            <person name="Alexander A."/>
            <person name="An P."/>
            <person name="Anderson E."/>
            <person name="Anderson S."/>
            <person name="Arachi H."/>
            <person name="Azer M."/>
            <person name="Bachantsang P."/>
            <person name="Barry A."/>
            <person name="Bayul T."/>
            <person name="Berlin A."/>
            <person name="Bessette D."/>
            <person name="Bloom T."/>
            <person name="Blye J."/>
            <person name="Boguslavskiy L."/>
            <person name="Bonnet C."/>
            <person name="Boukhgalter B."/>
            <person name="Bourzgui I."/>
            <person name="Brown A."/>
            <person name="Cahill P."/>
            <person name="Channer S."/>
            <person name="Cheshatsang Y."/>
            <person name="Chuda L."/>
            <person name="Citroen M."/>
            <person name="Collymore A."/>
            <person name="Cooke P."/>
            <person name="Costello M."/>
            <person name="D'Aco K."/>
            <person name="Daza R."/>
            <person name="De Haan G."/>
            <person name="DeGray S."/>
            <person name="DeMaso C."/>
            <person name="Dhargay N."/>
            <person name="Dooley K."/>
            <person name="Dooley E."/>
            <person name="Doricent M."/>
            <person name="Dorje P."/>
            <person name="Dorjee K."/>
            <person name="Dupes A."/>
            <person name="Elong R."/>
            <person name="Falk J."/>
            <person name="Farina A."/>
            <person name="Faro S."/>
            <person name="Ferguson D."/>
            <person name="Fisher S."/>
            <person name="Foley C.D."/>
            <person name="Franke A."/>
            <person name="Friedrich D."/>
            <person name="Gadbois L."/>
            <person name="Gearin G."/>
            <person name="Gearin C.R."/>
            <person name="Giannoukos G."/>
            <person name="Goode T."/>
            <person name="Graham J."/>
            <person name="Grandbois E."/>
            <person name="Grewal S."/>
            <person name="Gyaltsen K."/>
            <person name="Hafez N."/>
            <person name="Hagos B."/>
            <person name="Hall J."/>
            <person name="Henson C."/>
            <person name="Hollinger A."/>
            <person name="Honan T."/>
            <person name="Huard M.D."/>
            <person name="Hughes L."/>
            <person name="Hurhula B."/>
            <person name="Husby M.E."/>
            <person name="Kamat A."/>
            <person name="Kanga B."/>
            <person name="Kashin S."/>
            <person name="Khazanovich D."/>
            <person name="Kisner P."/>
            <person name="Lance K."/>
            <person name="Lara M."/>
            <person name="Lee W."/>
            <person name="Lennon N."/>
            <person name="Letendre F."/>
            <person name="LeVine R."/>
            <person name="Lipovsky A."/>
            <person name="Liu X."/>
            <person name="Liu J."/>
            <person name="Liu S."/>
            <person name="Lokyitsang T."/>
            <person name="Lokyitsang Y."/>
            <person name="Lubonja R."/>
            <person name="Lui A."/>
            <person name="MacDonald P."/>
            <person name="Magnisalis V."/>
            <person name="Maru K."/>
            <person name="Matthews C."/>
            <person name="McCusker W."/>
            <person name="McDonough S."/>
            <person name="Mehta T."/>
            <person name="Meldrim J."/>
            <person name="Meneus L."/>
            <person name="Mihai O."/>
            <person name="Mihalev A."/>
            <person name="Mihova T."/>
            <person name="Mittelman R."/>
            <person name="Mlenga V."/>
            <person name="Montmayeur A."/>
            <person name="Mulrain L."/>
            <person name="Navidi A."/>
            <person name="Naylor J."/>
            <person name="Negash T."/>
            <person name="Nguyen T."/>
            <person name="Nguyen N."/>
            <person name="Nicol R."/>
            <person name="Norbu C."/>
            <person name="Norbu N."/>
            <person name="Novod N."/>
            <person name="O'Neill B."/>
            <person name="Osman S."/>
            <person name="Markiewicz E."/>
            <person name="Oyono O.L."/>
            <person name="Patti C."/>
            <person name="Phunkhang P."/>
            <person name="Pierre F."/>
            <person name="Priest M."/>
            <person name="Raghuraman S."/>
            <person name="Rege F."/>
            <person name="Reyes R."/>
            <person name="Rise C."/>
            <person name="Rogov P."/>
            <person name="Ross K."/>
            <person name="Ryan E."/>
            <person name="Settipalli S."/>
            <person name="Shea T."/>
            <person name="Sherpa N."/>
            <person name="Shi L."/>
            <person name="Shih D."/>
            <person name="Sparrow T."/>
            <person name="Spaulding J."/>
            <person name="Stalker J."/>
            <person name="Stange-Thomann N."/>
            <person name="Stavropoulos S."/>
            <person name="Stone C."/>
            <person name="Strader C."/>
            <person name="Tesfaye S."/>
            <person name="Thomson T."/>
            <person name="Thoulutsang Y."/>
            <person name="Thoulutsang D."/>
            <person name="Topham K."/>
            <person name="Topping I."/>
            <person name="Tsamla T."/>
            <person name="Vassiliev H."/>
            <person name="Vo A."/>
            <person name="Wangchuk T."/>
            <person name="Wangdi T."/>
            <person name="Weiand M."/>
            <person name="Wilkinson J."/>
            <person name="Wilson A."/>
            <person name="Yadav S."/>
            <person name="Young G."/>
            <person name="Yu Q."/>
            <person name="Zembek L."/>
            <person name="Zhong D."/>
            <person name="Zimmer A."/>
            <person name="Zwirko Z."/>
            <person name="Jaffe D.B."/>
            <person name="Alvarez P."/>
            <person name="Brockman W."/>
            <person name="Butler J."/>
            <person name="Chin C."/>
            <person name="Gnerre S."/>
            <person name="Grabherr M."/>
            <person name="Kleber M."/>
            <person name="Mauceli E."/>
            <person name="MacCallum I."/>
        </authorList>
    </citation>
    <scope>NUCLEOTIDE SEQUENCE [LARGE SCALE GENOMIC DNA]</scope>
    <source>
        <strain evidence="3">Tucson 14030-0811.24</strain>
    </source>
</reference>
<sequence>MGHLVLNAFGYLSGDFFMGLDKLHAITKSHTLGSYTGDAGDSLSYHQGNKFSTYDKDDDVDDSQNCALSRLGAWWYKNCTNSLTDEVAIPEDTGYIGNTTEPLTYCPQAFGVEGIFEITLPGLDPFPVLCDAQIAGAGYTVIASRSNVELNFFRNWTEYKRGFGYLSGDFFIGLDKLHAITKSQTYELYVHFEDFEGNTRFARYDEFYIENENELFKMSKLGTYTGDAGDSLSYHKNNKFSTYDNDNDGFENTNCALDRLGAWWYRSCTDSNLFGTYYFKETASYASGIVWYGWRGSRYSYKTMKMMLRPTSVC</sequence>
<dbReference type="Gene3D" id="3.90.215.10">
    <property type="entry name" value="Gamma Fibrinogen, chain A, domain 1"/>
    <property type="match status" value="1"/>
</dbReference>
<evidence type="ECO:0000313" key="3">
    <source>
        <dbReference type="Proteomes" id="UP000007798"/>
    </source>
</evidence>
<dbReference type="InterPro" id="IPR014716">
    <property type="entry name" value="Fibrinogen_a/b/g_C_1"/>
</dbReference>
<dbReference type="InterPro" id="IPR036056">
    <property type="entry name" value="Fibrinogen-like_C"/>
</dbReference>
<dbReference type="SMART" id="SM00186">
    <property type="entry name" value="FBG"/>
    <property type="match status" value="1"/>
</dbReference>
<dbReference type="Pfam" id="PF00147">
    <property type="entry name" value="Fibrinogen_C"/>
    <property type="match status" value="2"/>
</dbReference>
<dbReference type="SUPFAM" id="SSF56496">
    <property type="entry name" value="Fibrinogen C-terminal domain-like"/>
    <property type="match status" value="2"/>
</dbReference>
<dbReference type="OrthoDB" id="6145874at2759"/>
<dbReference type="EMBL" id="CH963857">
    <property type="protein sequence ID" value="KRF98417.1"/>
    <property type="molecule type" value="Genomic_DNA"/>
</dbReference>
<dbReference type="PANTHER" id="PTHR19143:SF458">
    <property type="entry name" value="FIBRINOGEN C-TERMINAL DOMAIN-CONTAINING PROTEIN-RELATED"/>
    <property type="match status" value="1"/>
</dbReference>
<name>A0A0Q9WQK7_DROWI</name>
<dbReference type="InterPro" id="IPR002181">
    <property type="entry name" value="Fibrinogen_a/b/g_C_dom"/>
</dbReference>
<gene>
    <name evidence="2" type="primary">Dwil\GK14762</name>
    <name evidence="2" type="ORF">Dwil_GK14762</name>
</gene>
<evidence type="ECO:0000313" key="2">
    <source>
        <dbReference type="EMBL" id="KRF98417.1"/>
    </source>
</evidence>
<dbReference type="InParanoid" id="A0A0Q9WQK7"/>
<dbReference type="Gene3D" id="4.10.530.10">
    <property type="entry name" value="Gamma-fibrinogen Carboxyl Terminal Fragment, domain 2"/>
    <property type="match status" value="1"/>
</dbReference>
<organism evidence="2 3">
    <name type="scientific">Drosophila willistoni</name>
    <name type="common">Fruit fly</name>
    <dbReference type="NCBI Taxonomy" id="7260"/>
    <lineage>
        <taxon>Eukaryota</taxon>
        <taxon>Metazoa</taxon>
        <taxon>Ecdysozoa</taxon>
        <taxon>Arthropoda</taxon>
        <taxon>Hexapoda</taxon>
        <taxon>Insecta</taxon>
        <taxon>Pterygota</taxon>
        <taxon>Neoptera</taxon>
        <taxon>Endopterygota</taxon>
        <taxon>Diptera</taxon>
        <taxon>Brachycera</taxon>
        <taxon>Muscomorpha</taxon>
        <taxon>Ephydroidea</taxon>
        <taxon>Drosophilidae</taxon>
        <taxon>Drosophila</taxon>
        <taxon>Sophophora</taxon>
    </lineage>
</organism>
<dbReference type="AlphaFoldDB" id="A0A0Q9WQK7"/>
<feature type="domain" description="Fibrinogen C-terminal" evidence="1">
    <location>
        <begin position="31"/>
        <end position="79"/>
    </location>
</feature>
<proteinExistence type="predicted"/>
<dbReference type="PANTHER" id="PTHR19143">
    <property type="entry name" value="FIBRINOGEN/TENASCIN/ANGIOPOEITIN"/>
    <property type="match status" value="1"/>
</dbReference>
<protein>
    <recommendedName>
        <fullName evidence="1">Fibrinogen C-terminal domain-containing protein</fullName>
    </recommendedName>
</protein>
<dbReference type="PROSITE" id="PS51406">
    <property type="entry name" value="FIBRINOGEN_C_2"/>
    <property type="match status" value="2"/>
</dbReference>
<keyword evidence="3" id="KW-1185">Reference proteome</keyword>
<accession>A0A0Q9WQK7</accession>
<dbReference type="Proteomes" id="UP000007798">
    <property type="component" value="Unassembled WGS sequence"/>
</dbReference>